<name>A0A563VMU8_9CYAN</name>
<proteinExistence type="predicted"/>
<gene>
    <name evidence="1" type="ORF">H1P_1630015</name>
</gene>
<evidence type="ECO:0000313" key="2">
    <source>
        <dbReference type="Proteomes" id="UP000320055"/>
    </source>
</evidence>
<organism evidence="1 2">
    <name type="scientific">Hyella patelloides LEGE 07179</name>
    <dbReference type="NCBI Taxonomy" id="945734"/>
    <lineage>
        <taxon>Bacteria</taxon>
        <taxon>Bacillati</taxon>
        <taxon>Cyanobacteriota</taxon>
        <taxon>Cyanophyceae</taxon>
        <taxon>Pleurocapsales</taxon>
        <taxon>Hyellaceae</taxon>
        <taxon>Hyella</taxon>
    </lineage>
</organism>
<dbReference type="Proteomes" id="UP000320055">
    <property type="component" value="Unassembled WGS sequence"/>
</dbReference>
<protein>
    <submittedName>
        <fullName evidence="1">Uncharacterized protein</fullName>
    </submittedName>
</protein>
<keyword evidence="2" id="KW-1185">Reference proteome</keyword>
<reference evidence="1 2" key="1">
    <citation type="submission" date="2019-01" db="EMBL/GenBank/DDBJ databases">
        <authorList>
            <person name="Brito A."/>
        </authorList>
    </citation>
    <scope>NUCLEOTIDE SEQUENCE [LARGE SCALE GENOMIC DNA]</scope>
    <source>
        <strain evidence="1">1</strain>
    </source>
</reference>
<evidence type="ECO:0000313" key="1">
    <source>
        <dbReference type="EMBL" id="VEP12759.1"/>
    </source>
</evidence>
<dbReference type="AlphaFoldDB" id="A0A563VMU8"/>
<dbReference type="EMBL" id="CAACVJ010000072">
    <property type="protein sequence ID" value="VEP12759.1"/>
    <property type="molecule type" value="Genomic_DNA"/>
</dbReference>
<sequence length="48" mass="5677">MVCVSDWSLTITNETENSYRFVQWLNHNPNLFTFYQDSLGFVRGSIFV</sequence>
<accession>A0A563VMU8</accession>